<evidence type="ECO:0000313" key="4">
    <source>
        <dbReference type="Proteomes" id="UP000244855"/>
    </source>
</evidence>
<evidence type="ECO:0000259" key="2">
    <source>
        <dbReference type="Pfam" id="PF06985"/>
    </source>
</evidence>
<feature type="compositionally biased region" description="Basic and acidic residues" evidence="1">
    <location>
        <begin position="36"/>
        <end position="45"/>
    </location>
</feature>
<feature type="compositionally biased region" description="Low complexity" evidence="1">
    <location>
        <begin position="1"/>
        <end position="13"/>
    </location>
</feature>
<keyword evidence="4" id="KW-1185">Reference proteome</keyword>
<organism evidence="3 4">
    <name type="scientific">Periconia macrospinosa</name>
    <dbReference type="NCBI Taxonomy" id="97972"/>
    <lineage>
        <taxon>Eukaryota</taxon>
        <taxon>Fungi</taxon>
        <taxon>Dikarya</taxon>
        <taxon>Ascomycota</taxon>
        <taxon>Pezizomycotina</taxon>
        <taxon>Dothideomycetes</taxon>
        <taxon>Pleosporomycetidae</taxon>
        <taxon>Pleosporales</taxon>
        <taxon>Massarineae</taxon>
        <taxon>Periconiaceae</taxon>
        <taxon>Periconia</taxon>
    </lineage>
</organism>
<dbReference type="InterPro" id="IPR010730">
    <property type="entry name" value="HET"/>
</dbReference>
<accession>A0A2V1E1E2</accession>
<dbReference type="OrthoDB" id="2958217at2759"/>
<protein>
    <submittedName>
        <fullName evidence="3">HET-domain-containing protein</fullName>
    </submittedName>
</protein>
<name>A0A2V1E1E2_9PLEO</name>
<sequence>MPIHALSSLSLSRLSRRRAPSGVTASARTESPEVDNPERSEKEENASQYAEGVLAGKEYPQYPVPASPIVSDEDVTDAMLRRALVRVGTDPLRTNGILYTNVTPEERQLCDCCATVDWRASLIRNIKRSGRVDQPPDDPSLTRLSERQWEDFRLGNWGNVKLNKHRCTLCDLLYRGMKELYGPNPRNDVRMKSEEEITILCRCENSSTNPPPWPEKLLEHSEIFGKFRIKFRLEGIEVIRNFGPTGFDDLEFCVINNVTKLKGDSYSELMIKKLAMPPVSENQIDVGTLKLWVQQCRLEHSLCRPGWQGLMRVRRSKTRSYTLRVIDCSINKVIVAKGTCRYVALSYVWGQVEQYIARRQDVISVEGDPDSEVIDLQYRKLSKTVADAIYVTKEMGIRYLWVDTVCIIQDDVSEKKQTLSAMDEIYKSAVLAIVAASGTHADAGLAGIQPNSRSANACEGWLDGLQLRRCNRYDAEAMIEETPWSRRGWTYQESYFSPRKLIFANERVYYHCSESSYGEIQPSKKGCFRRPIFHSHSSTAKDLQTLRSTPTGPFTQYATHVENYNWRSLSFQEDVLAAFAGVASDIERATDKRMRLFEGLPVGFLARALCWEVKNPQQNQSSARRLRSSDKRPFLPTWTWAAWNMAVHYTHQYYFNDDEDGRSRTRNIGIQWPWLEGAEYQLVEDYSDVSKEEYDPYIYEVLRTGILTFRAKMGWLQKTDPYSAEPHTMDDGTVWDFGMKKVMSVAEVYGGKYNPEGRHFVLFLVEEDGIHFREGGAWMSEEEWQKINASVQTVRLG</sequence>
<evidence type="ECO:0000313" key="3">
    <source>
        <dbReference type="EMBL" id="PVI04347.1"/>
    </source>
</evidence>
<dbReference type="Proteomes" id="UP000244855">
    <property type="component" value="Unassembled WGS sequence"/>
</dbReference>
<proteinExistence type="predicted"/>
<dbReference type="STRING" id="97972.A0A2V1E1E2"/>
<dbReference type="PANTHER" id="PTHR33112:SF16">
    <property type="entry name" value="HETEROKARYON INCOMPATIBILITY DOMAIN-CONTAINING PROTEIN"/>
    <property type="match status" value="1"/>
</dbReference>
<dbReference type="PANTHER" id="PTHR33112">
    <property type="entry name" value="DOMAIN PROTEIN, PUTATIVE-RELATED"/>
    <property type="match status" value="1"/>
</dbReference>
<gene>
    <name evidence="3" type="ORF">DM02DRAFT_556561</name>
</gene>
<dbReference type="EMBL" id="KZ805322">
    <property type="protein sequence ID" value="PVI04347.1"/>
    <property type="molecule type" value="Genomic_DNA"/>
</dbReference>
<feature type="region of interest" description="Disordered" evidence="1">
    <location>
        <begin position="1"/>
        <end position="47"/>
    </location>
</feature>
<dbReference type="AlphaFoldDB" id="A0A2V1E1E2"/>
<dbReference type="Pfam" id="PF06985">
    <property type="entry name" value="HET"/>
    <property type="match status" value="1"/>
</dbReference>
<feature type="domain" description="Heterokaryon incompatibility" evidence="2">
    <location>
        <begin position="342"/>
        <end position="493"/>
    </location>
</feature>
<evidence type="ECO:0000256" key="1">
    <source>
        <dbReference type="SAM" id="MobiDB-lite"/>
    </source>
</evidence>
<reference evidence="3 4" key="1">
    <citation type="journal article" date="2018" name="Sci. Rep.">
        <title>Comparative genomics provides insights into the lifestyle and reveals functional heterogeneity of dark septate endophytic fungi.</title>
        <authorList>
            <person name="Knapp D.G."/>
            <person name="Nemeth J.B."/>
            <person name="Barry K."/>
            <person name="Hainaut M."/>
            <person name="Henrissat B."/>
            <person name="Johnson J."/>
            <person name="Kuo A."/>
            <person name="Lim J.H.P."/>
            <person name="Lipzen A."/>
            <person name="Nolan M."/>
            <person name="Ohm R.A."/>
            <person name="Tamas L."/>
            <person name="Grigoriev I.V."/>
            <person name="Spatafora J.W."/>
            <person name="Nagy L.G."/>
            <person name="Kovacs G.M."/>
        </authorList>
    </citation>
    <scope>NUCLEOTIDE SEQUENCE [LARGE SCALE GENOMIC DNA]</scope>
    <source>
        <strain evidence="3 4">DSE2036</strain>
    </source>
</reference>